<organism evidence="5 6">
    <name type="scientific">Rathayibacter tritici</name>
    <dbReference type="NCBI Taxonomy" id="33888"/>
    <lineage>
        <taxon>Bacteria</taxon>
        <taxon>Bacillati</taxon>
        <taxon>Actinomycetota</taxon>
        <taxon>Actinomycetes</taxon>
        <taxon>Micrococcales</taxon>
        <taxon>Microbacteriaceae</taxon>
        <taxon>Rathayibacter</taxon>
    </lineage>
</organism>
<dbReference type="AlphaFoldDB" id="A0A160KX10"/>
<dbReference type="InterPro" id="IPR015854">
    <property type="entry name" value="ABC_transpr_LolD-like"/>
</dbReference>
<proteinExistence type="predicted"/>
<dbReference type="GO" id="GO:0022857">
    <property type="term" value="F:transmembrane transporter activity"/>
    <property type="evidence" value="ECO:0007669"/>
    <property type="project" value="TreeGrafter"/>
</dbReference>
<dbReference type="RefSeq" id="WP_237358210.1">
    <property type="nucleotide sequence ID" value="NZ_CP015515.1"/>
</dbReference>
<evidence type="ECO:0000256" key="2">
    <source>
        <dbReference type="ARBA" id="ARBA00022741"/>
    </source>
</evidence>
<accession>A0A160KX10</accession>
<dbReference type="CDD" id="cd03255">
    <property type="entry name" value="ABC_MJ0796_LolCDE_FtsE"/>
    <property type="match status" value="1"/>
</dbReference>
<gene>
    <name evidence="5" type="ORF">A6122_2900</name>
</gene>
<evidence type="ECO:0000256" key="3">
    <source>
        <dbReference type="ARBA" id="ARBA00022840"/>
    </source>
</evidence>
<dbReference type="PROSITE" id="PS50893">
    <property type="entry name" value="ABC_TRANSPORTER_2"/>
    <property type="match status" value="1"/>
</dbReference>
<dbReference type="EMBL" id="CP015515">
    <property type="protein sequence ID" value="AND18008.1"/>
    <property type="molecule type" value="Genomic_DNA"/>
</dbReference>
<dbReference type="PROSITE" id="PS00211">
    <property type="entry name" value="ABC_TRANSPORTER_1"/>
    <property type="match status" value="1"/>
</dbReference>
<dbReference type="InterPro" id="IPR003439">
    <property type="entry name" value="ABC_transporter-like_ATP-bd"/>
</dbReference>
<dbReference type="InterPro" id="IPR017871">
    <property type="entry name" value="ABC_transporter-like_CS"/>
</dbReference>
<evidence type="ECO:0000259" key="4">
    <source>
        <dbReference type="PROSITE" id="PS50893"/>
    </source>
</evidence>
<keyword evidence="1" id="KW-0813">Transport</keyword>
<dbReference type="PANTHER" id="PTHR24220:SF685">
    <property type="entry name" value="ABC TRANSPORTER RELATED"/>
    <property type="match status" value="1"/>
</dbReference>
<keyword evidence="2" id="KW-0547">Nucleotide-binding</keyword>
<keyword evidence="3 5" id="KW-0067">ATP-binding</keyword>
<dbReference type="STRING" id="33888.A6122_2900"/>
<dbReference type="GO" id="GO:0005886">
    <property type="term" value="C:plasma membrane"/>
    <property type="evidence" value="ECO:0007669"/>
    <property type="project" value="TreeGrafter"/>
</dbReference>
<dbReference type="InterPro" id="IPR003593">
    <property type="entry name" value="AAA+_ATPase"/>
</dbReference>
<dbReference type="Pfam" id="PF00005">
    <property type="entry name" value="ABC_tran"/>
    <property type="match status" value="1"/>
</dbReference>
<dbReference type="Proteomes" id="UP000077071">
    <property type="component" value="Chromosome"/>
</dbReference>
<evidence type="ECO:0000313" key="6">
    <source>
        <dbReference type="Proteomes" id="UP000077071"/>
    </source>
</evidence>
<feature type="domain" description="ABC transporter" evidence="4">
    <location>
        <begin position="16"/>
        <end position="239"/>
    </location>
</feature>
<dbReference type="InterPro" id="IPR017911">
    <property type="entry name" value="MacB-like_ATP-bd"/>
</dbReference>
<evidence type="ECO:0000313" key="5">
    <source>
        <dbReference type="EMBL" id="AND18008.1"/>
    </source>
</evidence>
<keyword evidence="6" id="KW-1185">Reference proteome</keyword>
<dbReference type="InterPro" id="IPR027417">
    <property type="entry name" value="P-loop_NTPase"/>
</dbReference>
<sequence length="239" mass="25821">MSEPMVVLGSHRSPVLAASGLRLSFGLSKAVRGIDVEIERGECVAVMGPSGSGKSTLLHLLAGVLVPDEGEVRFGDLVVSDLSEADRARLRLREFGFVFQFGQLIPELSALDNVSIPLLLSGMPRRRAMIQARAQLDQLRVADHAHKLPTELSGGQAQCVAIARALVTAPTVLFADEPTGALDSLVAESVMETLTDVARVNRTTLVIITHDARTASYTDREIFVRNGRVTTVDARRQDR</sequence>
<dbReference type="PATRIC" id="fig|33888.3.peg.3258"/>
<evidence type="ECO:0000256" key="1">
    <source>
        <dbReference type="ARBA" id="ARBA00022448"/>
    </source>
</evidence>
<dbReference type="PANTHER" id="PTHR24220">
    <property type="entry name" value="IMPORT ATP-BINDING PROTEIN"/>
    <property type="match status" value="1"/>
</dbReference>
<dbReference type="GO" id="GO:0016887">
    <property type="term" value="F:ATP hydrolysis activity"/>
    <property type="evidence" value="ECO:0007669"/>
    <property type="project" value="InterPro"/>
</dbReference>
<dbReference type="GO" id="GO:0005524">
    <property type="term" value="F:ATP binding"/>
    <property type="evidence" value="ECO:0007669"/>
    <property type="project" value="UniProtKB-KW"/>
</dbReference>
<dbReference type="SUPFAM" id="SSF52540">
    <property type="entry name" value="P-loop containing nucleoside triphosphate hydrolases"/>
    <property type="match status" value="1"/>
</dbReference>
<protein>
    <submittedName>
        <fullName evidence="5">ABC transporter ATP-binding protein</fullName>
    </submittedName>
</protein>
<dbReference type="SMART" id="SM00382">
    <property type="entry name" value="AAA"/>
    <property type="match status" value="1"/>
</dbReference>
<dbReference type="KEGG" id="rtn:A6122_2900"/>
<dbReference type="Gene3D" id="3.40.50.300">
    <property type="entry name" value="P-loop containing nucleotide triphosphate hydrolases"/>
    <property type="match status" value="1"/>
</dbReference>
<reference evidence="5 6" key="1">
    <citation type="submission" date="2016-05" db="EMBL/GenBank/DDBJ databases">
        <title>Complete genome sequence of Rathayibacter tritici NCPPB 1953.</title>
        <authorList>
            <person name="Park J."/>
            <person name="Lee H.-H."/>
            <person name="Lee S.-W."/>
            <person name="Seo Y.-S."/>
        </authorList>
    </citation>
    <scope>NUCLEOTIDE SEQUENCE [LARGE SCALE GENOMIC DNA]</scope>
    <source>
        <strain evidence="5 6">NCPPB 1953</strain>
    </source>
</reference>
<name>A0A160KX10_9MICO</name>